<dbReference type="InterPro" id="IPR004871">
    <property type="entry name" value="RSE1/DDB1/CPSF1_C"/>
</dbReference>
<dbReference type="OrthoDB" id="445500at2759"/>
<name>A0A7J6P0S6_PEROL</name>
<feature type="domain" description="RSE1/DDB1/CPSF1 C-terminal" evidence="2">
    <location>
        <begin position="1084"/>
        <end position="1353"/>
    </location>
</feature>
<proteinExistence type="predicted"/>
<accession>A0A7J6P0S6</accession>
<reference evidence="3 4" key="1">
    <citation type="submission" date="2020-04" db="EMBL/GenBank/DDBJ databases">
        <title>Perkinsus olseni comparative genomics.</title>
        <authorList>
            <person name="Bogema D.R."/>
        </authorList>
    </citation>
    <scope>NUCLEOTIDE SEQUENCE [LARGE SCALE GENOMIC DNA]</scope>
    <source>
        <strain evidence="3">00978-12</strain>
    </source>
</reference>
<dbReference type="GO" id="GO:0003676">
    <property type="term" value="F:nucleic acid binding"/>
    <property type="evidence" value="ECO:0007669"/>
    <property type="project" value="InterPro"/>
</dbReference>
<organism evidence="3 4">
    <name type="scientific">Perkinsus olseni</name>
    <name type="common">Perkinsus atlanticus</name>
    <dbReference type="NCBI Taxonomy" id="32597"/>
    <lineage>
        <taxon>Eukaryota</taxon>
        <taxon>Sar</taxon>
        <taxon>Alveolata</taxon>
        <taxon>Perkinsozoa</taxon>
        <taxon>Perkinsea</taxon>
        <taxon>Perkinsida</taxon>
        <taxon>Perkinsidae</taxon>
        <taxon>Perkinsus</taxon>
    </lineage>
</organism>
<feature type="region of interest" description="Disordered" evidence="1">
    <location>
        <begin position="958"/>
        <end position="978"/>
    </location>
</feature>
<dbReference type="Gene3D" id="2.130.10.10">
    <property type="entry name" value="YVTN repeat-like/Quinoprotein amine dehydrogenase"/>
    <property type="match status" value="2"/>
</dbReference>
<dbReference type="Proteomes" id="UP000541610">
    <property type="component" value="Unassembled WGS sequence"/>
</dbReference>
<evidence type="ECO:0000256" key="1">
    <source>
        <dbReference type="SAM" id="MobiDB-lite"/>
    </source>
</evidence>
<protein>
    <submittedName>
        <fullName evidence="3">Cleavage and polyadenylation specificity factor subunit 1</fullName>
    </submittedName>
</protein>
<evidence type="ECO:0000259" key="2">
    <source>
        <dbReference type="Pfam" id="PF03178"/>
    </source>
</evidence>
<dbReference type="GO" id="GO:0005634">
    <property type="term" value="C:nucleus"/>
    <property type="evidence" value="ECO:0007669"/>
    <property type="project" value="InterPro"/>
</dbReference>
<dbReference type="InterPro" id="IPR050358">
    <property type="entry name" value="RSE1/DDB1/CFT1"/>
</dbReference>
<evidence type="ECO:0000313" key="4">
    <source>
        <dbReference type="Proteomes" id="UP000541610"/>
    </source>
</evidence>
<dbReference type="InterPro" id="IPR015943">
    <property type="entry name" value="WD40/YVTN_repeat-like_dom_sf"/>
</dbReference>
<gene>
    <name evidence="3" type="primary">CPSF1</name>
    <name evidence="3" type="ORF">FOZ60_001211</name>
</gene>
<dbReference type="PANTHER" id="PTHR10644">
    <property type="entry name" value="DNA REPAIR/RNA PROCESSING CPSF FAMILY"/>
    <property type="match status" value="1"/>
</dbReference>
<dbReference type="Pfam" id="PF03178">
    <property type="entry name" value="CPSF_A"/>
    <property type="match status" value="1"/>
</dbReference>
<feature type="region of interest" description="Disordered" evidence="1">
    <location>
        <begin position="1164"/>
        <end position="1186"/>
    </location>
</feature>
<evidence type="ECO:0000313" key="3">
    <source>
        <dbReference type="EMBL" id="KAF4689709.1"/>
    </source>
</evidence>
<feature type="region of interest" description="Disordered" evidence="1">
    <location>
        <begin position="400"/>
        <end position="420"/>
    </location>
</feature>
<comment type="caution">
    <text evidence="3">The sequence shown here is derived from an EMBL/GenBank/DDBJ whole genome shotgun (WGS) entry which is preliminary data.</text>
</comment>
<sequence>MDDTAGEQQDQVLLIFRDGQLSLLCFDPYANAMRCTCSYSPLYGGVSHVTGVEEATGADGSSTRTVSVVAETGHCLNDPQHCTVRASATRSLCAITVSDRLGHLTLCTLGGSSMDMDGDDTQQSASGCSAQTVQIRRLLGLYSIDDMQFLDTPSSASKDTLPVLAVIGPSFLNPHPSASRMEHSSHNASMLSILAVDMSRIVSTSSAALGGYGQGGALGLGGGSAASPCVSPVWAVKKLPLNTFSIVPLGLGTSMLLLSPDAVVAVSGGFGATWCQPTTEAASAKELKRTRLPIKQRNLLDQQLSMDGCATTVWRSDVVIFALASSVAYICHVIFGAGEQITDLVWQRVEVTLPLQAVHTMLSYCQKNVVICASTMGDLTSFDVEESQLTLSPASAQRLPALSARSDSESTMPESPEDSCGGVSVFEAVQKESDDPLLGRLMEIYAGEKMSSQVVPSVKCRSLNPHLLPSLGVVRHAAPLPASEDLPSDLLVLSCGMSTTGRLAVVHREGQVPIEEVFTCSISTALELDALRSISLWTVVDGDNRYGVLSLGQQEGCVLLDLTSSIDEVYRTTEAPLDVGKMGDSFYMVTPLGVRRLPIGCSAEMVLHFGLPCKQASLNDEFVAAVMDDGTLGLFHHIDGSFKEIPTDRLGCPDEPGASATSPPLWGLAHVSGGKMTKYLTLVEQETSAVKIYDISVTPPMLVFDVACIAVAPPLLHPRVKTTNLFLSITDPTSRPISPPPAPPPIDATSVVAAVQLHWIDDLPVLVVLIRNRPPLIYRSFSCPGRPLQESFPYSFQMVEHKNCGLVAEMSSSTEDTTVWASSALVSPFARLGSYDKEGLFIIPGARASPLVVVKSKSEEIFVHPIGPPGTVSASALSTKYNPDGLITVQLSASGDDGDELKRVDVDLVLYRFATFQPPAGEGEERIASEEEAAEIDGQLDGPVMAVDDHDMLMGDADGVLNGAEEGDEKSKRTAAAADRSTLESGVIHFEIDRPVPCAFIPASGQQETPHLCAGGASAVAVVATRQEWDHQEASGLPEHILELSQEFAAQSGLSTTDFSIEDMIAPTAMAKEECPVVRMRDRYQLRVVSRADMRTVLAQYRVHPDEVILDAAFMSDLEGLPDPTSVIAIGSAIQGGEDRSARGGLTLLRVTALASKTASSMAAEKGENALDEDEPDAEGGGPGDIDKSGCSVLVHLDKRGPVSTIHPWRKLLMISIGFRIFVYRWNAKKETLDGMAMLDTMGPSITSLCTVKNYILAGDAIRGLQFARFKHNKQQHTNSISYLAKTHYSQTLPVVAVATSVRDANLGLIALDAHGNIHVSSFSPHFDPIRGTGGDVLLHGRPFFMGTISASIVPSPVDTGALLMPLSDGTMGRLFAGSEGGVGPRMTEWSNGR</sequence>
<dbReference type="EMBL" id="JABANP010000117">
    <property type="protein sequence ID" value="KAF4689709.1"/>
    <property type="molecule type" value="Genomic_DNA"/>
</dbReference>